<proteinExistence type="predicted"/>
<evidence type="ECO:0000313" key="2">
    <source>
        <dbReference type="Proteomes" id="UP000639772"/>
    </source>
</evidence>
<dbReference type="GO" id="GO:0006281">
    <property type="term" value="P:DNA repair"/>
    <property type="evidence" value="ECO:0007669"/>
    <property type="project" value="InterPro"/>
</dbReference>
<dbReference type="InterPro" id="IPR044811">
    <property type="entry name" value="DME/ROS1"/>
</dbReference>
<dbReference type="AlphaFoldDB" id="A0A835RS66"/>
<dbReference type="EMBL" id="JADCNM010000002">
    <property type="protein sequence ID" value="KAG0494459.1"/>
    <property type="molecule type" value="Genomic_DNA"/>
</dbReference>
<dbReference type="GO" id="GO:0035514">
    <property type="term" value="F:DNA demethylase activity"/>
    <property type="evidence" value="ECO:0007669"/>
    <property type="project" value="InterPro"/>
</dbReference>
<dbReference type="InterPro" id="IPR011257">
    <property type="entry name" value="DNA_glycosylase"/>
</dbReference>
<dbReference type="PANTHER" id="PTHR46213:SF13">
    <property type="entry name" value="DEMETER-LIKE PROTEIN 2-RELATED"/>
    <property type="match status" value="1"/>
</dbReference>
<gene>
    <name evidence="1" type="ORF">HPP92_005453</name>
</gene>
<dbReference type="Proteomes" id="UP000639772">
    <property type="component" value="Unassembled WGS sequence"/>
</dbReference>
<dbReference type="PANTHER" id="PTHR46213">
    <property type="entry name" value="TRANSCRIPTIONAL ACTIVATOR DEMETER"/>
    <property type="match status" value="1"/>
</dbReference>
<name>A0A835RS66_VANPL</name>
<dbReference type="GO" id="GO:0141166">
    <property type="term" value="P:chromosomal 5-methylcytosine DNA demethylation pathway"/>
    <property type="evidence" value="ECO:0007669"/>
    <property type="project" value="InterPro"/>
</dbReference>
<evidence type="ECO:0000313" key="1">
    <source>
        <dbReference type="EMBL" id="KAG0494459.1"/>
    </source>
</evidence>
<comment type="caution">
    <text evidence="1">The sequence shown here is derived from an EMBL/GenBank/DDBJ whole genome shotgun (WGS) entry which is preliminary data.</text>
</comment>
<sequence length="115" mass="12754">MHTRKNGGRKKGESFQGRVDFFIARMYLVQGDRRFSQWKGSVVDSVIGVFLTQNVSDHLSSSAFMALAAKFPLRSTGNSTCSNAEKASSGNPTMFHQRQKPLKTIAKRKAAVVMK</sequence>
<dbReference type="OrthoDB" id="5607at2759"/>
<dbReference type="SUPFAM" id="SSF48150">
    <property type="entry name" value="DNA-glycosylase"/>
    <property type="match status" value="1"/>
</dbReference>
<reference evidence="1 2" key="1">
    <citation type="journal article" date="2020" name="Nat. Food">
        <title>A phased Vanilla planifolia genome enables genetic improvement of flavour and production.</title>
        <authorList>
            <person name="Hasing T."/>
            <person name="Tang H."/>
            <person name="Brym M."/>
            <person name="Khazi F."/>
            <person name="Huang T."/>
            <person name="Chambers A.H."/>
        </authorList>
    </citation>
    <scope>NUCLEOTIDE SEQUENCE [LARGE SCALE GENOMIC DNA]</scope>
    <source>
        <tissue evidence="1">Leaf</tissue>
    </source>
</reference>
<dbReference type="GO" id="GO:0019104">
    <property type="term" value="F:DNA N-glycosylase activity"/>
    <property type="evidence" value="ECO:0007669"/>
    <property type="project" value="InterPro"/>
</dbReference>
<protein>
    <submittedName>
        <fullName evidence="1">Uncharacterized protein</fullName>
    </submittedName>
</protein>
<accession>A0A835RS66</accession>
<organism evidence="1 2">
    <name type="scientific">Vanilla planifolia</name>
    <name type="common">Vanilla</name>
    <dbReference type="NCBI Taxonomy" id="51239"/>
    <lineage>
        <taxon>Eukaryota</taxon>
        <taxon>Viridiplantae</taxon>
        <taxon>Streptophyta</taxon>
        <taxon>Embryophyta</taxon>
        <taxon>Tracheophyta</taxon>
        <taxon>Spermatophyta</taxon>
        <taxon>Magnoliopsida</taxon>
        <taxon>Liliopsida</taxon>
        <taxon>Asparagales</taxon>
        <taxon>Orchidaceae</taxon>
        <taxon>Vanilloideae</taxon>
        <taxon>Vanilleae</taxon>
        <taxon>Vanilla</taxon>
    </lineage>
</organism>